<evidence type="ECO:0000256" key="6">
    <source>
        <dbReference type="ARBA" id="ARBA00023012"/>
    </source>
</evidence>
<keyword evidence="14" id="KW-1185">Reference proteome</keyword>
<reference evidence="13 14" key="1">
    <citation type="submission" date="2019-04" db="EMBL/GenBank/DDBJ databases">
        <authorList>
            <person name="Yang Y."/>
            <person name="Wei D."/>
        </authorList>
    </citation>
    <scope>NUCLEOTIDE SEQUENCE [LARGE SCALE GENOMIC DNA]</scope>
    <source>
        <strain evidence="13 14">L-1-4w-11</strain>
    </source>
</reference>
<dbReference type="SMART" id="SM00387">
    <property type="entry name" value="HATPase_c"/>
    <property type="match status" value="1"/>
</dbReference>
<feature type="domain" description="Response regulatory" evidence="11">
    <location>
        <begin position="571"/>
        <end position="686"/>
    </location>
</feature>
<sequence length="814" mass="87307">MNRPVLASTAPSPLLFVALAVLIPAILVAFAWFLGAEYSRADDARRMARDSGEVTATALGLRAALRQAETAQRGYVLTRDPRFLVPFQPARSTVDAEVARYRSLTGDAAVGEIVAAKFEEMDQVLSLGAAGEWERATERIADGEGLALMTRIERLMDAQIARSDREIARASARFEARSRSIQRQAWALVAVVTAALLVGLVVLWRLRAQRWAASLAAQAASARHRAILESTSDAIIIFNPSGSIEQINAATARLLGYRPAEIERRDVSTILDIAAGEGTFHERLGASEDGIATPMLVDRLAVASDGRHVPVDISLGLMPLPDGLHVVASLRDVSERKAVERMKSDFIATVSHELRTPLTSVVGSLGLLRAGSAGDLPEMARELVEIAENNARRLIRLTNDILDLDKLSQGAMTLDIAEADLGAIAAETTESYRGSAAARGIGIAVETHEAPLIVAADRQRLIQAAGNLLSNAVRHAPERSSVTIATRSENGRALLTITDEGAGVPTEFRDRIFDRFGQAPADQASGTGLGLAIVREIVGAHNGSVWYEDAPGGGARFVIALDRIRHASRDRLLLLSQDAETIARISAIAEADGAILEPVATIKAVERAARSATPPALILFDLDMAAERQDEFWAWLNRDPDLGPAPCAIVSQALLETEAALPFDIIAWFAKPIDEAAIQATLSQARARRRQRSGNLILQVEDDRDLGQVVVAAMAGEGEVLTAPDLATARRMLREREPDIVILDLALPDGSGVDLLPDLVDTSGRPIPVIVHSAQAVSAELVGRAAAVVTKSRTTLPELRSIIRKVVDHANQEV</sequence>
<evidence type="ECO:0000256" key="9">
    <source>
        <dbReference type="SAM" id="Phobius"/>
    </source>
</evidence>
<keyword evidence="6" id="KW-0902">Two-component regulatory system</keyword>
<dbReference type="InterPro" id="IPR036097">
    <property type="entry name" value="HisK_dim/P_sf"/>
</dbReference>
<dbReference type="Pfam" id="PF00512">
    <property type="entry name" value="HisKA"/>
    <property type="match status" value="1"/>
</dbReference>
<dbReference type="PANTHER" id="PTHR43047">
    <property type="entry name" value="TWO-COMPONENT HISTIDINE PROTEIN KINASE"/>
    <property type="match status" value="1"/>
</dbReference>
<dbReference type="InterPro" id="IPR007891">
    <property type="entry name" value="CHASE3"/>
</dbReference>
<keyword evidence="3 8" id="KW-0597">Phosphoprotein</keyword>
<dbReference type="SUPFAM" id="SSF52172">
    <property type="entry name" value="CheY-like"/>
    <property type="match status" value="2"/>
</dbReference>
<comment type="caution">
    <text evidence="13">The sequence shown here is derived from an EMBL/GenBank/DDBJ whole genome shotgun (WGS) entry which is preliminary data.</text>
</comment>
<dbReference type="SMART" id="SM00091">
    <property type="entry name" value="PAS"/>
    <property type="match status" value="1"/>
</dbReference>
<accession>A0A4U1L8M5</accession>
<evidence type="ECO:0000259" key="10">
    <source>
        <dbReference type="PROSITE" id="PS50109"/>
    </source>
</evidence>
<dbReference type="PROSITE" id="PS50112">
    <property type="entry name" value="PAS"/>
    <property type="match status" value="1"/>
</dbReference>
<feature type="domain" description="Histidine kinase" evidence="10">
    <location>
        <begin position="349"/>
        <end position="565"/>
    </location>
</feature>
<dbReference type="FunFam" id="1.10.287.130:FF:000001">
    <property type="entry name" value="Two-component sensor histidine kinase"/>
    <property type="match status" value="1"/>
</dbReference>
<dbReference type="GO" id="GO:0000155">
    <property type="term" value="F:phosphorelay sensor kinase activity"/>
    <property type="evidence" value="ECO:0007669"/>
    <property type="project" value="InterPro"/>
</dbReference>
<evidence type="ECO:0000256" key="8">
    <source>
        <dbReference type="PROSITE-ProRule" id="PRU00169"/>
    </source>
</evidence>
<feature type="modified residue" description="4-aspartylphosphate" evidence="8">
    <location>
        <position position="621"/>
    </location>
</feature>
<dbReference type="CDD" id="cd00130">
    <property type="entry name" value="PAS"/>
    <property type="match status" value="1"/>
</dbReference>
<feature type="transmembrane region" description="Helical" evidence="9">
    <location>
        <begin position="185"/>
        <end position="206"/>
    </location>
</feature>
<dbReference type="CDD" id="cd19410">
    <property type="entry name" value="HK9-like_sensor"/>
    <property type="match status" value="1"/>
</dbReference>
<comment type="catalytic activity">
    <reaction evidence="1">
        <text>ATP + protein L-histidine = ADP + protein N-phospho-L-histidine.</text>
        <dbReference type="EC" id="2.7.13.3"/>
    </reaction>
</comment>
<dbReference type="AlphaFoldDB" id="A0A4U1L8M5"/>
<dbReference type="Pfam" id="PF02518">
    <property type="entry name" value="HATPase_c"/>
    <property type="match status" value="1"/>
</dbReference>
<dbReference type="InterPro" id="IPR004358">
    <property type="entry name" value="Sig_transdc_His_kin-like_C"/>
</dbReference>
<dbReference type="InterPro" id="IPR001789">
    <property type="entry name" value="Sig_transdc_resp-reg_receiver"/>
</dbReference>
<dbReference type="SMART" id="SM00388">
    <property type="entry name" value="HisKA"/>
    <property type="match status" value="1"/>
</dbReference>
<feature type="transmembrane region" description="Helical" evidence="9">
    <location>
        <begin position="14"/>
        <end position="36"/>
    </location>
</feature>
<dbReference type="PANTHER" id="PTHR43047:SF72">
    <property type="entry name" value="OSMOSENSING HISTIDINE PROTEIN KINASE SLN1"/>
    <property type="match status" value="1"/>
</dbReference>
<evidence type="ECO:0000256" key="2">
    <source>
        <dbReference type="ARBA" id="ARBA00012438"/>
    </source>
</evidence>
<dbReference type="GO" id="GO:0009927">
    <property type="term" value="F:histidine phosphotransfer kinase activity"/>
    <property type="evidence" value="ECO:0007669"/>
    <property type="project" value="TreeGrafter"/>
</dbReference>
<dbReference type="PRINTS" id="PR00344">
    <property type="entry name" value="BCTRLSENSOR"/>
</dbReference>
<evidence type="ECO:0000256" key="7">
    <source>
        <dbReference type="ARBA" id="ARBA00023136"/>
    </source>
</evidence>
<dbReference type="Pfam" id="PF05227">
    <property type="entry name" value="CHASE3"/>
    <property type="match status" value="1"/>
</dbReference>
<dbReference type="SMART" id="SM00448">
    <property type="entry name" value="REC"/>
    <property type="match status" value="1"/>
</dbReference>
<dbReference type="Gene3D" id="1.10.287.130">
    <property type="match status" value="1"/>
</dbReference>
<dbReference type="OrthoDB" id="9801651at2"/>
<keyword evidence="7 9" id="KW-0472">Membrane</keyword>
<dbReference type="NCBIfam" id="TIGR00229">
    <property type="entry name" value="sensory_box"/>
    <property type="match status" value="1"/>
</dbReference>
<keyword evidence="4" id="KW-0808">Transferase</keyword>
<dbReference type="InterPro" id="IPR011006">
    <property type="entry name" value="CheY-like_superfamily"/>
</dbReference>
<dbReference type="Gene3D" id="3.40.50.2300">
    <property type="match status" value="1"/>
</dbReference>
<keyword evidence="5" id="KW-0418">Kinase</keyword>
<gene>
    <name evidence="13" type="ORF">FBR43_03090</name>
</gene>
<dbReference type="RefSeq" id="WP_136941739.1">
    <property type="nucleotide sequence ID" value="NZ_SWKR01000001.1"/>
</dbReference>
<evidence type="ECO:0000256" key="3">
    <source>
        <dbReference type="ARBA" id="ARBA00022553"/>
    </source>
</evidence>
<evidence type="ECO:0000313" key="14">
    <source>
        <dbReference type="Proteomes" id="UP000309138"/>
    </source>
</evidence>
<evidence type="ECO:0000259" key="12">
    <source>
        <dbReference type="PROSITE" id="PS50112"/>
    </source>
</evidence>
<dbReference type="Gene3D" id="3.30.565.10">
    <property type="entry name" value="Histidine kinase-like ATPase, C-terminal domain"/>
    <property type="match status" value="1"/>
</dbReference>
<evidence type="ECO:0000259" key="11">
    <source>
        <dbReference type="PROSITE" id="PS50110"/>
    </source>
</evidence>
<dbReference type="InterPro" id="IPR003661">
    <property type="entry name" value="HisK_dim/P_dom"/>
</dbReference>
<evidence type="ECO:0000256" key="4">
    <source>
        <dbReference type="ARBA" id="ARBA00022679"/>
    </source>
</evidence>
<dbReference type="PROSITE" id="PS50110">
    <property type="entry name" value="RESPONSE_REGULATORY"/>
    <property type="match status" value="2"/>
</dbReference>
<feature type="domain" description="PAS" evidence="12">
    <location>
        <begin position="220"/>
        <end position="273"/>
    </location>
</feature>
<dbReference type="CDD" id="cd00082">
    <property type="entry name" value="HisKA"/>
    <property type="match status" value="1"/>
</dbReference>
<dbReference type="Pfam" id="PF13426">
    <property type="entry name" value="PAS_9"/>
    <property type="match status" value="1"/>
</dbReference>
<dbReference type="SUPFAM" id="SSF55874">
    <property type="entry name" value="ATPase domain of HSP90 chaperone/DNA topoisomerase II/histidine kinase"/>
    <property type="match status" value="1"/>
</dbReference>
<keyword evidence="9" id="KW-0812">Transmembrane</keyword>
<protein>
    <recommendedName>
        <fullName evidence="2">histidine kinase</fullName>
        <ecNumber evidence="2">2.7.13.3</ecNumber>
    </recommendedName>
</protein>
<dbReference type="InterPro" id="IPR000014">
    <property type="entry name" value="PAS"/>
</dbReference>
<proteinExistence type="predicted"/>
<feature type="modified residue" description="4-aspartylphosphate" evidence="8">
    <location>
        <position position="744"/>
    </location>
</feature>
<dbReference type="Gene3D" id="3.30.450.20">
    <property type="entry name" value="PAS domain"/>
    <property type="match status" value="1"/>
</dbReference>
<feature type="domain" description="Response regulatory" evidence="11">
    <location>
        <begin position="696"/>
        <end position="806"/>
    </location>
</feature>
<dbReference type="InterPro" id="IPR036890">
    <property type="entry name" value="HATPase_C_sf"/>
</dbReference>
<dbReference type="PROSITE" id="PS50109">
    <property type="entry name" value="HIS_KIN"/>
    <property type="match status" value="1"/>
</dbReference>
<dbReference type="Pfam" id="PF00072">
    <property type="entry name" value="Response_reg"/>
    <property type="match status" value="1"/>
</dbReference>
<dbReference type="FunFam" id="3.30.565.10:FF:000006">
    <property type="entry name" value="Sensor histidine kinase WalK"/>
    <property type="match status" value="1"/>
</dbReference>
<dbReference type="GO" id="GO:0005886">
    <property type="term" value="C:plasma membrane"/>
    <property type="evidence" value="ECO:0007669"/>
    <property type="project" value="TreeGrafter"/>
</dbReference>
<dbReference type="InterPro" id="IPR003594">
    <property type="entry name" value="HATPase_dom"/>
</dbReference>
<name>A0A4U1L8M5_9SPHN</name>
<keyword evidence="9" id="KW-1133">Transmembrane helix</keyword>
<dbReference type="Proteomes" id="UP000309138">
    <property type="component" value="Unassembled WGS sequence"/>
</dbReference>
<dbReference type="SUPFAM" id="SSF47384">
    <property type="entry name" value="Homodimeric domain of signal transducing histidine kinase"/>
    <property type="match status" value="1"/>
</dbReference>
<dbReference type="InterPro" id="IPR005467">
    <property type="entry name" value="His_kinase_dom"/>
</dbReference>
<dbReference type="EMBL" id="SWKR01000001">
    <property type="protein sequence ID" value="TKD53321.1"/>
    <property type="molecule type" value="Genomic_DNA"/>
</dbReference>
<dbReference type="EC" id="2.7.13.3" evidence="2"/>
<organism evidence="13 14">
    <name type="scientific">Sphingomonas baiyangensis</name>
    <dbReference type="NCBI Taxonomy" id="2572576"/>
    <lineage>
        <taxon>Bacteria</taxon>
        <taxon>Pseudomonadati</taxon>
        <taxon>Pseudomonadota</taxon>
        <taxon>Alphaproteobacteria</taxon>
        <taxon>Sphingomonadales</taxon>
        <taxon>Sphingomonadaceae</taxon>
        <taxon>Sphingomonas</taxon>
    </lineage>
</organism>
<evidence type="ECO:0000313" key="13">
    <source>
        <dbReference type="EMBL" id="TKD53321.1"/>
    </source>
</evidence>
<dbReference type="InterPro" id="IPR035965">
    <property type="entry name" value="PAS-like_dom_sf"/>
</dbReference>
<evidence type="ECO:0000256" key="1">
    <source>
        <dbReference type="ARBA" id="ARBA00000085"/>
    </source>
</evidence>
<dbReference type="SUPFAM" id="SSF55785">
    <property type="entry name" value="PYP-like sensor domain (PAS domain)"/>
    <property type="match status" value="1"/>
</dbReference>
<evidence type="ECO:0000256" key="5">
    <source>
        <dbReference type="ARBA" id="ARBA00022777"/>
    </source>
</evidence>